<reference evidence="2 3" key="1">
    <citation type="journal article" date="2018" name="Mol. Biol. Evol.">
        <title>Broad Genomic Sampling Reveals a Smut Pathogenic Ancestry of the Fungal Clade Ustilaginomycotina.</title>
        <authorList>
            <person name="Kijpornyongpan T."/>
            <person name="Mondo S.J."/>
            <person name="Barry K."/>
            <person name="Sandor L."/>
            <person name="Lee J."/>
            <person name="Lipzen A."/>
            <person name="Pangilinan J."/>
            <person name="LaButti K."/>
            <person name="Hainaut M."/>
            <person name="Henrissat B."/>
            <person name="Grigoriev I.V."/>
            <person name="Spatafora J.W."/>
            <person name="Aime M.C."/>
        </authorList>
    </citation>
    <scope>NUCLEOTIDE SEQUENCE [LARGE SCALE GENOMIC DNA]</scope>
    <source>
        <strain evidence="2 3">MCA 5214</strain>
    </source>
</reference>
<dbReference type="GeneID" id="37031656"/>
<dbReference type="EMBL" id="KZ819676">
    <property type="protein sequence ID" value="PWN25390.1"/>
    <property type="molecule type" value="Genomic_DNA"/>
</dbReference>
<keyword evidence="3" id="KW-1185">Reference proteome</keyword>
<name>A0A316UJJ9_9BASI</name>
<protein>
    <submittedName>
        <fullName evidence="2">Uncharacterized protein</fullName>
    </submittedName>
</protein>
<dbReference type="Proteomes" id="UP000245884">
    <property type="component" value="Unassembled WGS sequence"/>
</dbReference>
<evidence type="ECO:0000313" key="3">
    <source>
        <dbReference type="Proteomes" id="UP000245884"/>
    </source>
</evidence>
<organism evidence="2 3">
    <name type="scientific">Jaminaea rosea</name>
    <dbReference type="NCBI Taxonomy" id="1569628"/>
    <lineage>
        <taxon>Eukaryota</taxon>
        <taxon>Fungi</taxon>
        <taxon>Dikarya</taxon>
        <taxon>Basidiomycota</taxon>
        <taxon>Ustilaginomycotina</taxon>
        <taxon>Exobasidiomycetes</taxon>
        <taxon>Microstromatales</taxon>
        <taxon>Microstromatales incertae sedis</taxon>
        <taxon>Jaminaea</taxon>
    </lineage>
</organism>
<evidence type="ECO:0000256" key="1">
    <source>
        <dbReference type="SAM" id="MobiDB-lite"/>
    </source>
</evidence>
<sequence length="207" mass="21813">MRPTKGQHRQLHENHTSCLTSYSQHLEMLYSKRLAAAAALALALFSPDVTAAKNVTAVTNLAPACQQPTQMCIYATKGVNITLDAGKAQPLPMTDTGVHIYVLDTATGARGSAHGCNASRAFFNMHPGDGSQGTKILDVSGQNNNNIAGFFVDNPGKVATHGTVESQSPSADLFLYCYDQDVDGKKNGAADVADAGVEEEGNGDDDE</sequence>
<accession>A0A316UJJ9</accession>
<gene>
    <name evidence="2" type="ORF">BDZ90DRAFT_74591</name>
</gene>
<dbReference type="AlphaFoldDB" id="A0A316UJJ9"/>
<feature type="region of interest" description="Disordered" evidence="1">
    <location>
        <begin position="188"/>
        <end position="207"/>
    </location>
</feature>
<dbReference type="RefSeq" id="XP_025360002.1">
    <property type="nucleotide sequence ID" value="XM_025509833.1"/>
</dbReference>
<feature type="compositionally biased region" description="Acidic residues" evidence="1">
    <location>
        <begin position="196"/>
        <end position="207"/>
    </location>
</feature>
<proteinExistence type="predicted"/>
<evidence type="ECO:0000313" key="2">
    <source>
        <dbReference type="EMBL" id="PWN25390.1"/>
    </source>
</evidence>